<evidence type="ECO:0000259" key="6">
    <source>
        <dbReference type="PROSITE" id="PS50262"/>
    </source>
</evidence>
<keyword evidence="2 5" id="KW-0812">Transmembrane</keyword>
<feature type="transmembrane region" description="Helical" evidence="5">
    <location>
        <begin position="247"/>
        <end position="265"/>
    </location>
</feature>
<reference evidence="8" key="1">
    <citation type="submission" date="2022-11" db="UniProtKB">
        <authorList>
            <consortium name="WormBaseParasite"/>
        </authorList>
    </citation>
    <scope>IDENTIFICATION</scope>
</reference>
<name>A0A914W0J4_9BILA</name>
<keyword evidence="7" id="KW-1185">Reference proteome</keyword>
<dbReference type="Gene3D" id="1.20.1070.10">
    <property type="entry name" value="Rhodopsin 7-helix transmembrane proteins"/>
    <property type="match status" value="1"/>
</dbReference>
<evidence type="ECO:0000256" key="3">
    <source>
        <dbReference type="ARBA" id="ARBA00022989"/>
    </source>
</evidence>
<feature type="transmembrane region" description="Helical" evidence="5">
    <location>
        <begin position="36"/>
        <end position="54"/>
    </location>
</feature>
<dbReference type="PROSITE" id="PS50262">
    <property type="entry name" value="G_PROTEIN_RECEP_F1_2"/>
    <property type="match status" value="1"/>
</dbReference>
<organism evidence="7 8">
    <name type="scientific">Plectus sambesii</name>
    <dbReference type="NCBI Taxonomy" id="2011161"/>
    <lineage>
        <taxon>Eukaryota</taxon>
        <taxon>Metazoa</taxon>
        <taxon>Ecdysozoa</taxon>
        <taxon>Nematoda</taxon>
        <taxon>Chromadorea</taxon>
        <taxon>Plectida</taxon>
        <taxon>Plectina</taxon>
        <taxon>Plectoidea</taxon>
        <taxon>Plectidae</taxon>
        <taxon>Plectus</taxon>
    </lineage>
</organism>
<dbReference type="AlphaFoldDB" id="A0A914W0J4"/>
<feature type="transmembrane region" description="Helical" evidence="5">
    <location>
        <begin position="115"/>
        <end position="133"/>
    </location>
</feature>
<keyword evidence="3 5" id="KW-1133">Transmembrane helix</keyword>
<feature type="transmembrane region" description="Helical" evidence="5">
    <location>
        <begin position="296"/>
        <end position="314"/>
    </location>
</feature>
<evidence type="ECO:0000256" key="2">
    <source>
        <dbReference type="ARBA" id="ARBA00022692"/>
    </source>
</evidence>
<dbReference type="Proteomes" id="UP000887566">
    <property type="component" value="Unplaced"/>
</dbReference>
<dbReference type="Pfam" id="PF00001">
    <property type="entry name" value="7tm_1"/>
    <property type="match status" value="1"/>
</dbReference>
<dbReference type="InterPro" id="IPR047130">
    <property type="entry name" value="7TM_GPCR_Srsx_nematod"/>
</dbReference>
<dbReference type="WBParaSite" id="PSAMB.scaffold2784size21318.g19065.t1">
    <property type="protein sequence ID" value="PSAMB.scaffold2784size21318.g19065.t1"/>
    <property type="gene ID" value="PSAMB.scaffold2784size21318.g19065"/>
</dbReference>
<feature type="transmembrane region" description="Helical" evidence="5">
    <location>
        <begin position="66"/>
        <end position="89"/>
    </location>
</feature>
<comment type="subcellular location">
    <subcellularLocation>
        <location evidence="1">Membrane</location>
    </subcellularLocation>
</comment>
<dbReference type="PANTHER" id="PTHR23360:SF29">
    <property type="entry name" value="G_PROTEIN_RECEP_F1_2 DOMAIN-CONTAINING PROTEIN"/>
    <property type="match status" value="1"/>
</dbReference>
<dbReference type="InterPro" id="IPR000276">
    <property type="entry name" value="GPCR_Rhodpsn"/>
</dbReference>
<evidence type="ECO:0000256" key="4">
    <source>
        <dbReference type="ARBA" id="ARBA00023136"/>
    </source>
</evidence>
<evidence type="ECO:0000256" key="5">
    <source>
        <dbReference type="SAM" id="Phobius"/>
    </source>
</evidence>
<dbReference type="CDD" id="cd00637">
    <property type="entry name" value="7tm_classA_rhodopsin-like"/>
    <property type="match status" value="1"/>
</dbReference>
<accession>A0A914W0J4</accession>
<dbReference type="InterPro" id="IPR017452">
    <property type="entry name" value="GPCR_Rhodpsn_7TM"/>
</dbReference>
<feature type="transmembrane region" description="Helical" evidence="5">
    <location>
        <begin position="205"/>
        <end position="226"/>
    </location>
</feature>
<evidence type="ECO:0000256" key="1">
    <source>
        <dbReference type="ARBA" id="ARBA00004370"/>
    </source>
</evidence>
<sequence length="346" mass="39010">MGQNMLVEQSTSTMKVAISNASCDLDDMALIKAASFVPFGAGATLCNIIIVLALMRQKSLRRRKEYLILTGLAFADFVEGFATFIGGLYRMSAVLGGWAFEPVSTLYCMLLPHSWIWRWSDTATSFMLVVVSVDRFMSAGIPLRYFKFTKVYAYRFIGSVYAYSLVSSMFAWIYPIEEMHRRPGVAQLCGTWDFVSPRYYQYSKYITSFASVLSVLLYIPLICIMRNQLSNIAGRISYSQVDRRKRAQLRVTVTLGISSVATLLLDALPRAYGMYGMAHEIRTGLTAGNCGSAHMYLFHLSKLNSMFNVFLYYTRHREMRLAIRALFCPGKVVISGATFGSSHNRL</sequence>
<dbReference type="PANTHER" id="PTHR23360">
    <property type="entry name" value="G-PROTEIN COUPLED RECEPTORS FAMILY 1 PROFILE DOMAIN-CONTAINING PROTEIN-RELATED"/>
    <property type="match status" value="1"/>
</dbReference>
<feature type="domain" description="G-protein coupled receptors family 1 profile" evidence="6">
    <location>
        <begin position="46"/>
        <end position="312"/>
    </location>
</feature>
<evidence type="ECO:0000313" key="7">
    <source>
        <dbReference type="Proteomes" id="UP000887566"/>
    </source>
</evidence>
<dbReference type="SUPFAM" id="SSF81321">
    <property type="entry name" value="Family A G protein-coupled receptor-like"/>
    <property type="match status" value="1"/>
</dbReference>
<evidence type="ECO:0000313" key="8">
    <source>
        <dbReference type="WBParaSite" id="PSAMB.scaffold2784size21318.g19065.t1"/>
    </source>
</evidence>
<protein>
    <submittedName>
        <fullName evidence="8">G-protein coupled receptors family 1 profile domain-containing protein</fullName>
    </submittedName>
</protein>
<proteinExistence type="predicted"/>
<dbReference type="GO" id="GO:0004930">
    <property type="term" value="F:G protein-coupled receptor activity"/>
    <property type="evidence" value="ECO:0007669"/>
    <property type="project" value="InterPro"/>
</dbReference>
<dbReference type="GO" id="GO:0016020">
    <property type="term" value="C:membrane"/>
    <property type="evidence" value="ECO:0007669"/>
    <property type="project" value="UniProtKB-SubCell"/>
</dbReference>
<keyword evidence="4 5" id="KW-0472">Membrane</keyword>
<feature type="transmembrane region" description="Helical" evidence="5">
    <location>
        <begin position="153"/>
        <end position="174"/>
    </location>
</feature>